<evidence type="ECO:0000256" key="9">
    <source>
        <dbReference type="RuleBase" id="RU367104"/>
    </source>
</evidence>
<dbReference type="Proteomes" id="UP000717996">
    <property type="component" value="Unassembled WGS sequence"/>
</dbReference>
<gene>
    <name evidence="11" type="ORF">G6F51_001109</name>
</gene>
<keyword evidence="2" id="KW-0645">Protease</keyword>
<dbReference type="GO" id="GO:0005634">
    <property type="term" value="C:nucleus"/>
    <property type="evidence" value="ECO:0007669"/>
    <property type="project" value="TreeGrafter"/>
</dbReference>
<dbReference type="InterPro" id="IPR038765">
    <property type="entry name" value="Papain-like_cys_pep_sf"/>
</dbReference>
<dbReference type="Gene3D" id="3.90.70.80">
    <property type="match status" value="1"/>
</dbReference>
<dbReference type="Pfam" id="PF21403">
    <property type="entry name" value="OTU1_UBXL"/>
    <property type="match status" value="1"/>
</dbReference>
<dbReference type="InterPro" id="IPR057766">
    <property type="entry name" value="Znf-C2H2_OTU1-like_C"/>
</dbReference>
<dbReference type="PROSITE" id="PS50802">
    <property type="entry name" value="OTU"/>
    <property type="match status" value="1"/>
</dbReference>
<dbReference type="CDD" id="cd22745">
    <property type="entry name" value="OTU_OTU1"/>
    <property type="match status" value="1"/>
</dbReference>
<evidence type="ECO:0000256" key="2">
    <source>
        <dbReference type="ARBA" id="ARBA00022670"/>
    </source>
</evidence>
<dbReference type="GO" id="GO:0016579">
    <property type="term" value="P:protein deubiquitination"/>
    <property type="evidence" value="ECO:0007669"/>
    <property type="project" value="TreeGrafter"/>
</dbReference>
<sequence>MRLRVRHADGVATLGDISSEQTILELKQNIISAIGLSSTQTIQISGGYPPKTISDDTLIIQNSGLRDGDTLNVKIIGNNTPQEPQNAVSQVQNLREGVVQTSNGFLTLREMKDDNSCLFRSIGYVLCRDTTMSAELRHAIVERIKADPVSYPDIVLGQDRDKYIQWIQKPTSWGGAIEIDSIDVQTGRIDKFGEGNYSERVLIVYSGIHYDALALAPTSDSPTEFDQTRFPTTDDDILTAARAIADSLRKSHKYTDVANFTLRCEQCKTGLKGEKDAHNHAAATGHTRFVEYQ</sequence>
<dbReference type="InterPro" id="IPR048857">
    <property type="entry name" value="OTU1_Ubl"/>
</dbReference>
<dbReference type="GO" id="GO:0004843">
    <property type="term" value="F:cysteine-type deubiquitinase activity"/>
    <property type="evidence" value="ECO:0007669"/>
    <property type="project" value="UniProtKB-UniRule"/>
</dbReference>
<evidence type="ECO:0000256" key="5">
    <source>
        <dbReference type="ARBA" id="ARBA00022786"/>
    </source>
</evidence>
<name>A0A9P6YMS5_RHIOR</name>
<evidence type="ECO:0000256" key="8">
    <source>
        <dbReference type="ARBA" id="ARBA00022833"/>
    </source>
</evidence>
<comment type="subcellular location">
    <subcellularLocation>
        <location evidence="9">Cytoplasm</location>
    </subcellularLocation>
</comment>
<dbReference type="OrthoDB" id="65596at2759"/>
<dbReference type="Pfam" id="PF24560">
    <property type="entry name" value="zf-C2H2_OTU1_C"/>
    <property type="match status" value="1"/>
</dbReference>
<dbReference type="InterPro" id="IPR003323">
    <property type="entry name" value="OTU_dom"/>
</dbReference>
<comment type="function">
    <text evidence="9">Hydrolase that can remove conjugated ubiquitin from proteins and may therefore play an important regulatory role at the level of protein turnover by preventing degradation.</text>
</comment>
<evidence type="ECO:0000256" key="6">
    <source>
        <dbReference type="ARBA" id="ARBA00022801"/>
    </source>
</evidence>
<proteinExistence type="predicted"/>
<keyword evidence="7 9" id="KW-0788">Thiol protease</keyword>
<keyword evidence="5 9" id="KW-0833">Ubl conjugation pathway</keyword>
<reference evidence="11" key="1">
    <citation type="journal article" date="2020" name="Microb. Genom.">
        <title>Genetic diversity of clinical and environmental Mucorales isolates obtained from an investigation of mucormycosis cases among solid organ transplant recipients.</title>
        <authorList>
            <person name="Nguyen M.H."/>
            <person name="Kaul D."/>
            <person name="Muto C."/>
            <person name="Cheng S.J."/>
            <person name="Richter R.A."/>
            <person name="Bruno V.M."/>
            <person name="Liu G."/>
            <person name="Beyhan S."/>
            <person name="Sundermann A.J."/>
            <person name="Mounaud S."/>
            <person name="Pasculle A.W."/>
            <person name="Nierman W.C."/>
            <person name="Driscoll E."/>
            <person name="Cumbie R."/>
            <person name="Clancy C.J."/>
            <person name="Dupont C.L."/>
        </authorList>
    </citation>
    <scope>NUCLEOTIDE SEQUENCE</scope>
    <source>
        <strain evidence="11">GL16</strain>
    </source>
</reference>
<dbReference type="GO" id="GO:0005829">
    <property type="term" value="C:cytosol"/>
    <property type="evidence" value="ECO:0007669"/>
    <property type="project" value="TreeGrafter"/>
</dbReference>
<dbReference type="GO" id="GO:0030968">
    <property type="term" value="P:endoplasmic reticulum unfolded protein response"/>
    <property type="evidence" value="ECO:0007669"/>
    <property type="project" value="TreeGrafter"/>
</dbReference>
<accession>A0A9P6YMS5</accession>
<keyword evidence="6 9" id="KW-0378">Hydrolase</keyword>
<dbReference type="GO" id="GO:0036503">
    <property type="term" value="P:ERAD pathway"/>
    <property type="evidence" value="ECO:0007669"/>
    <property type="project" value="TreeGrafter"/>
</dbReference>
<comment type="catalytic activity">
    <reaction evidence="1 9">
        <text>Thiol-dependent hydrolysis of ester, thioester, amide, peptide and isopeptide bonds formed by the C-terminal Gly of ubiquitin (a 76-residue protein attached to proteins as an intracellular targeting signal).</text>
        <dbReference type="EC" id="3.4.19.12"/>
    </reaction>
</comment>
<evidence type="ECO:0000256" key="7">
    <source>
        <dbReference type="ARBA" id="ARBA00022807"/>
    </source>
</evidence>
<dbReference type="InterPro" id="IPR029071">
    <property type="entry name" value="Ubiquitin-like_domsf"/>
</dbReference>
<dbReference type="PANTHER" id="PTHR13312:SF0">
    <property type="entry name" value="UBIQUITIN THIOESTERASE OTU1"/>
    <property type="match status" value="1"/>
</dbReference>
<dbReference type="SUPFAM" id="SSF54001">
    <property type="entry name" value="Cysteine proteinases"/>
    <property type="match status" value="1"/>
</dbReference>
<evidence type="ECO:0000256" key="4">
    <source>
        <dbReference type="ARBA" id="ARBA00022771"/>
    </source>
</evidence>
<dbReference type="SUPFAM" id="SSF54236">
    <property type="entry name" value="Ubiquitin-like"/>
    <property type="match status" value="1"/>
</dbReference>
<keyword evidence="9" id="KW-0963">Cytoplasm</keyword>
<evidence type="ECO:0000256" key="1">
    <source>
        <dbReference type="ARBA" id="ARBA00000707"/>
    </source>
</evidence>
<dbReference type="Gene3D" id="3.10.20.90">
    <property type="entry name" value="Phosphatidylinositol 3-kinase Catalytic Subunit, Chain A, domain 1"/>
    <property type="match status" value="1"/>
</dbReference>
<evidence type="ECO:0000259" key="10">
    <source>
        <dbReference type="PROSITE" id="PS50802"/>
    </source>
</evidence>
<dbReference type="PANTHER" id="PTHR13312">
    <property type="entry name" value="HIV-INDUCED PROTEIN-7-LIKE PROTEASE"/>
    <property type="match status" value="1"/>
</dbReference>
<protein>
    <recommendedName>
        <fullName evidence="9">Ubiquitin thioesterase OTU</fullName>
        <ecNumber evidence="9">3.4.19.12</ecNumber>
    </recommendedName>
</protein>
<dbReference type="AlphaFoldDB" id="A0A9P6YMS5"/>
<evidence type="ECO:0000313" key="11">
    <source>
        <dbReference type="EMBL" id="KAG1552614.1"/>
    </source>
</evidence>
<dbReference type="EMBL" id="JAANIT010000077">
    <property type="protein sequence ID" value="KAG1552614.1"/>
    <property type="molecule type" value="Genomic_DNA"/>
</dbReference>
<evidence type="ECO:0000256" key="3">
    <source>
        <dbReference type="ARBA" id="ARBA00022723"/>
    </source>
</evidence>
<organism evidence="11 12">
    <name type="scientific">Rhizopus oryzae</name>
    <name type="common">Mucormycosis agent</name>
    <name type="synonym">Rhizopus arrhizus var. delemar</name>
    <dbReference type="NCBI Taxonomy" id="64495"/>
    <lineage>
        <taxon>Eukaryota</taxon>
        <taxon>Fungi</taxon>
        <taxon>Fungi incertae sedis</taxon>
        <taxon>Mucoromycota</taxon>
        <taxon>Mucoromycotina</taxon>
        <taxon>Mucoromycetes</taxon>
        <taxon>Mucorales</taxon>
        <taxon>Mucorineae</taxon>
        <taxon>Rhizopodaceae</taxon>
        <taxon>Rhizopus</taxon>
    </lineage>
</organism>
<dbReference type="EC" id="3.4.19.12" evidence="9"/>
<keyword evidence="4" id="KW-0863">Zinc-finger</keyword>
<comment type="caution">
    <text evidence="11">The sequence shown here is derived from an EMBL/GenBank/DDBJ whole genome shotgun (WGS) entry which is preliminary data.</text>
</comment>
<keyword evidence="3" id="KW-0479">Metal-binding</keyword>
<feature type="domain" description="OTU" evidence="10">
    <location>
        <begin position="106"/>
        <end position="216"/>
    </location>
</feature>
<evidence type="ECO:0000313" key="12">
    <source>
        <dbReference type="Proteomes" id="UP000717996"/>
    </source>
</evidence>
<keyword evidence="8" id="KW-0862">Zinc</keyword>